<dbReference type="AlphaFoldDB" id="A0AAD7IU89"/>
<accession>A0AAD7IU89</accession>
<reference evidence="3" key="1">
    <citation type="submission" date="2023-03" db="EMBL/GenBank/DDBJ databases">
        <title>Massive genome expansion in bonnet fungi (Mycena s.s.) driven by repeated elements and novel gene families across ecological guilds.</title>
        <authorList>
            <consortium name="Lawrence Berkeley National Laboratory"/>
            <person name="Harder C.B."/>
            <person name="Miyauchi S."/>
            <person name="Viragh M."/>
            <person name="Kuo A."/>
            <person name="Thoen E."/>
            <person name="Andreopoulos B."/>
            <person name="Lu D."/>
            <person name="Skrede I."/>
            <person name="Drula E."/>
            <person name="Henrissat B."/>
            <person name="Morin E."/>
            <person name="Kohler A."/>
            <person name="Barry K."/>
            <person name="LaButti K."/>
            <person name="Morin E."/>
            <person name="Salamov A."/>
            <person name="Lipzen A."/>
            <person name="Mereny Z."/>
            <person name="Hegedus B."/>
            <person name="Baldrian P."/>
            <person name="Stursova M."/>
            <person name="Weitz H."/>
            <person name="Taylor A."/>
            <person name="Grigoriev I.V."/>
            <person name="Nagy L.G."/>
            <person name="Martin F."/>
            <person name="Kauserud H."/>
        </authorList>
    </citation>
    <scope>NUCLEOTIDE SEQUENCE</scope>
    <source>
        <strain evidence="3">CBHHK182m</strain>
    </source>
</reference>
<feature type="domain" description="F-box" evidence="2">
    <location>
        <begin position="88"/>
        <end position="152"/>
    </location>
</feature>
<proteinExistence type="predicted"/>
<comment type="caution">
    <text evidence="3">The sequence shown here is derived from an EMBL/GenBank/DDBJ whole genome shotgun (WGS) entry which is preliminary data.</text>
</comment>
<dbReference type="Gene3D" id="3.80.10.10">
    <property type="entry name" value="Ribonuclease Inhibitor"/>
    <property type="match status" value="1"/>
</dbReference>
<dbReference type="Pfam" id="PF12937">
    <property type="entry name" value="F-box-like"/>
    <property type="match status" value="1"/>
</dbReference>
<dbReference type="Gene3D" id="1.20.1280.50">
    <property type="match status" value="1"/>
</dbReference>
<protein>
    <recommendedName>
        <fullName evidence="2">F-box domain-containing protein</fullName>
    </recommendedName>
</protein>
<dbReference type="EMBL" id="JARKIB010000065">
    <property type="protein sequence ID" value="KAJ7750598.1"/>
    <property type="molecule type" value="Genomic_DNA"/>
</dbReference>
<name>A0AAD7IU89_9AGAR</name>
<evidence type="ECO:0000313" key="4">
    <source>
        <dbReference type="Proteomes" id="UP001215598"/>
    </source>
</evidence>
<evidence type="ECO:0000256" key="1">
    <source>
        <dbReference type="SAM" id="Coils"/>
    </source>
</evidence>
<dbReference type="Proteomes" id="UP001215598">
    <property type="component" value="Unassembled WGS sequence"/>
</dbReference>
<dbReference type="InterPro" id="IPR032675">
    <property type="entry name" value="LRR_dom_sf"/>
</dbReference>
<sequence length="1035" mass="116950">MSKPFKQSYLLPSPSQISELRGVIRSHSPPSATLLARSHSVLDNSPVELARYATEIRMLEEALAELKSERALLESHVDDCRSLFSPVRRLPTELLVEIFDLCSPDFNSVDDTTTVDQEEDRLAKIYLLRISRVCSRWHDIVMNSPKLWSTITVDTTLWRKSTSSSATLLALLVSSLKRGADFPLTLEAAIGRKHPNHKSVLKLLAQHSRRWQTAYLWVDPEHLTFLAHAQENLPVLESLTLLSARRANVEATAEVFAAIPRLKTAEISGWFDGVSPQLPWGQLRQLTIANGLCRMLSLDMLPLLSAEARCTIVVYAATLDLPLHLSTAASNIPSLRIGFSTEHNKLDETTYLTRTSEVLGEIFAGLSLPRLGHLSIFCKYGLPPLWDAPRFLDFASRSLLRNTLRLFEVDSIITDIEILESLSVLPLLEELQIRDCANTDEEHITITDHLLHQLTWRPDQANLIPHLRVLRLGTLGKFGEEPFLEFASSRRIVPGHSDARPFTIKISASCDASRQFSQELFDGLYALEDKGGFLFDDSYLQFNLAASTLHGSFHDCALGGQTTGDSASPTLWNIYFADFRLPPHKDDITLNGRPVSQAEQADDNLIMSTSFPAFQSKVTQFYVWGTNKRTFVSAKKSKWMIFGPLPSVIPVLRIGDLVVELVWEFKYVGIWFTSIHSNIFARHYAIKASKARGTSNAAFALKHRIGTLPVKEGLQLYMARVDCYLISGCELSLDTDNSLMKEHLDVQHSFLRRLLGLNSHSMLAVLFTETGQMPIRIRRLVIALGRLKYLVGLQEEPSRRVALDCFLDSVNLLREGKSGWASDIVIMLRRLPEPIEAGPDDLLSMDFVQAVEKRIANIVDADLQRDIDRLVKTHLLRNRLELGEDHTLVLAPRRLRHYLTAVAVPAHRKALTGLLLGDHLLSVERLRYSTRYRDAVPRNFRLCRLCRGGIEDEVHALFDCAANQRLSQLRARFLEGLSVCDPKLHAHYGQITNYDFLLKLVGTRKGIRLCAKYVYDVLSLFHEFPRYFPVVFRHP</sequence>
<feature type="coiled-coil region" evidence="1">
    <location>
        <begin position="49"/>
        <end position="79"/>
    </location>
</feature>
<gene>
    <name evidence="3" type="ORF">B0H16DRAFT_1887777</name>
</gene>
<evidence type="ECO:0000313" key="3">
    <source>
        <dbReference type="EMBL" id="KAJ7750598.1"/>
    </source>
</evidence>
<evidence type="ECO:0000259" key="2">
    <source>
        <dbReference type="Pfam" id="PF12937"/>
    </source>
</evidence>
<organism evidence="3 4">
    <name type="scientific">Mycena metata</name>
    <dbReference type="NCBI Taxonomy" id="1033252"/>
    <lineage>
        <taxon>Eukaryota</taxon>
        <taxon>Fungi</taxon>
        <taxon>Dikarya</taxon>
        <taxon>Basidiomycota</taxon>
        <taxon>Agaricomycotina</taxon>
        <taxon>Agaricomycetes</taxon>
        <taxon>Agaricomycetidae</taxon>
        <taxon>Agaricales</taxon>
        <taxon>Marasmiineae</taxon>
        <taxon>Mycenaceae</taxon>
        <taxon>Mycena</taxon>
    </lineage>
</organism>
<keyword evidence="1" id="KW-0175">Coiled coil</keyword>
<dbReference type="InterPro" id="IPR001810">
    <property type="entry name" value="F-box_dom"/>
</dbReference>
<keyword evidence="4" id="KW-1185">Reference proteome</keyword>